<dbReference type="EMBL" id="MN740119">
    <property type="protein sequence ID" value="QHT88580.1"/>
    <property type="molecule type" value="Genomic_DNA"/>
</dbReference>
<dbReference type="AlphaFoldDB" id="A0A6C0I7L1"/>
<sequence length="301" mass="34718">MFTYNKEQITIESISAFDFAAKSLNDKNNKTRENIIGAIINDKVPAEYYELSRWIQLKTSVLKYIIELDSKPFDRIECKHKGGRKFNFDFNIIFYYAGLEPRVYNIELKFNASAIDDAPQFVSPMKPSQYLSSSYEEYYYTNYLGKLAEATSGLLLPAKEIYMAQIHTNKPKCINIFQEIYYKGCAGSSKFTKNEEDIKFYELAKELSNESISTFIEKNNLNIGLLSEYLQASQKGKIYMLYSEGQFTKQNANLADYMIVSVIKNPQKFRYECLSANGKKINVLLRWKNGNGIAFPAFQIS</sequence>
<evidence type="ECO:0000313" key="1">
    <source>
        <dbReference type="EMBL" id="QHT88580.1"/>
    </source>
</evidence>
<reference evidence="1" key="1">
    <citation type="journal article" date="2020" name="Nature">
        <title>Giant virus diversity and host interactions through global metagenomics.</title>
        <authorList>
            <person name="Schulz F."/>
            <person name="Roux S."/>
            <person name="Paez-Espino D."/>
            <person name="Jungbluth S."/>
            <person name="Walsh D.A."/>
            <person name="Denef V.J."/>
            <person name="McMahon K.D."/>
            <person name="Konstantinidis K.T."/>
            <person name="Eloe-Fadrosh E.A."/>
            <person name="Kyrpides N.C."/>
            <person name="Woyke T."/>
        </authorList>
    </citation>
    <scope>NUCLEOTIDE SEQUENCE</scope>
    <source>
        <strain evidence="1">GVMAG-M-3300023184-51</strain>
    </source>
</reference>
<organism evidence="1">
    <name type="scientific">viral metagenome</name>
    <dbReference type="NCBI Taxonomy" id="1070528"/>
    <lineage>
        <taxon>unclassified sequences</taxon>
        <taxon>metagenomes</taxon>
        <taxon>organismal metagenomes</taxon>
    </lineage>
</organism>
<proteinExistence type="predicted"/>
<protein>
    <submittedName>
        <fullName evidence="1">Uncharacterized protein</fullName>
    </submittedName>
</protein>
<accession>A0A6C0I7L1</accession>
<name>A0A6C0I7L1_9ZZZZ</name>